<dbReference type="InterPro" id="IPR046510">
    <property type="entry name" value="DUF6688_N"/>
</dbReference>
<organism evidence="4 5">
    <name type="scientific">Cohnella thailandensis</name>
    <dbReference type="NCBI Taxonomy" id="557557"/>
    <lineage>
        <taxon>Bacteria</taxon>
        <taxon>Bacillati</taxon>
        <taxon>Bacillota</taxon>
        <taxon>Bacilli</taxon>
        <taxon>Bacillales</taxon>
        <taxon>Paenibacillaceae</taxon>
        <taxon>Cohnella</taxon>
    </lineage>
</organism>
<reference evidence="4 5" key="1">
    <citation type="submission" date="2020-08" db="EMBL/GenBank/DDBJ databases">
        <title>Cohnella phylogeny.</title>
        <authorList>
            <person name="Dunlap C."/>
        </authorList>
    </citation>
    <scope>NUCLEOTIDE SEQUENCE [LARGE SCALE GENOMIC DNA]</scope>
    <source>
        <strain evidence="4 5">DSM 25241</strain>
    </source>
</reference>
<proteinExistence type="predicted"/>
<feature type="transmembrane region" description="Helical" evidence="1">
    <location>
        <begin position="123"/>
        <end position="145"/>
    </location>
</feature>
<dbReference type="RefSeq" id="WP_185120287.1">
    <property type="nucleotide sequence ID" value="NZ_JACJVQ010000008.1"/>
</dbReference>
<feature type="transmembrane region" description="Helical" evidence="1">
    <location>
        <begin position="44"/>
        <end position="63"/>
    </location>
</feature>
<keyword evidence="5" id="KW-1185">Reference proteome</keyword>
<evidence type="ECO:0000313" key="4">
    <source>
        <dbReference type="EMBL" id="MBB6635077.1"/>
    </source>
</evidence>
<keyword evidence="1" id="KW-0472">Membrane</keyword>
<feature type="transmembrane region" description="Helical" evidence="1">
    <location>
        <begin position="211"/>
        <end position="232"/>
    </location>
</feature>
<feature type="transmembrane region" description="Helical" evidence="1">
    <location>
        <begin position="151"/>
        <end position="172"/>
    </location>
</feature>
<dbReference type="Pfam" id="PF23543">
    <property type="entry name" value="DUF6688_C"/>
    <property type="match status" value="1"/>
</dbReference>
<sequence length="386" mass="44194">MTGFNALYFLFFLLVLAFIIWSVFDFVRQPGEGEQGEGLTGARFFDGVVLSIFLFMMIFGFVFDHKYGVPGGEPLQVFEQTGAKPYNYASLSHKHSAVLVADWLLGFIAYWLLRVYHRRLSPIVYACSNALLAINVVLAVVYAVHTGFSDYDIFTVLPLQLGSLTFGLLYLAQLKRSLDIWKMLRREDKEEELPAWQRPLHRFMLRGWSGVSLWTFLMFPVQLVISLVLGLFGQRPDGIVRAFLDTSGYHLSKLPAPPPEMLPGDGHYLCTVAARGHSRVVKPLRAGIRHGEAIPVNRQLLIANAFENVLEQYAPTFHRKVRRLYDKYGFPISRHIRTKVAADIVYLAMKPLEWFFLLVLYTVDAKPENRIHVQYSGFKEKGRTRR</sequence>
<accession>A0A841SZL7</accession>
<evidence type="ECO:0000259" key="2">
    <source>
        <dbReference type="Pfam" id="PF20394"/>
    </source>
</evidence>
<keyword evidence="1" id="KW-0812">Transmembrane</keyword>
<evidence type="ECO:0000313" key="5">
    <source>
        <dbReference type="Proteomes" id="UP000535838"/>
    </source>
</evidence>
<gene>
    <name evidence="4" type="ORF">H7B67_13225</name>
</gene>
<dbReference type="AlphaFoldDB" id="A0A841SZL7"/>
<evidence type="ECO:0000259" key="3">
    <source>
        <dbReference type="Pfam" id="PF23543"/>
    </source>
</evidence>
<feature type="domain" description="DUF6688" evidence="3">
    <location>
        <begin position="265"/>
        <end position="376"/>
    </location>
</feature>
<name>A0A841SZL7_9BACL</name>
<dbReference type="EMBL" id="JACJVQ010000008">
    <property type="protein sequence ID" value="MBB6635077.1"/>
    <property type="molecule type" value="Genomic_DNA"/>
</dbReference>
<feature type="transmembrane region" description="Helical" evidence="1">
    <location>
        <begin position="6"/>
        <end position="24"/>
    </location>
</feature>
<feature type="domain" description="DUF6688" evidence="2">
    <location>
        <begin position="6"/>
        <end position="259"/>
    </location>
</feature>
<dbReference type="Pfam" id="PF20394">
    <property type="entry name" value="DUF6688"/>
    <property type="match status" value="1"/>
</dbReference>
<dbReference type="InterPro" id="IPR056491">
    <property type="entry name" value="DUF6688_C"/>
</dbReference>
<evidence type="ECO:0000256" key="1">
    <source>
        <dbReference type="SAM" id="Phobius"/>
    </source>
</evidence>
<comment type="caution">
    <text evidence="4">The sequence shown here is derived from an EMBL/GenBank/DDBJ whole genome shotgun (WGS) entry which is preliminary data.</text>
</comment>
<protein>
    <submittedName>
        <fullName evidence="4">Uncharacterized protein</fullName>
    </submittedName>
</protein>
<keyword evidence="1" id="KW-1133">Transmembrane helix</keyword>
<dbReference type="Proteomes" id="UP000535838">
    <property type="component" value="Unassembled WGS sequence"/>
</dbReference>